<dbReference type="PANTHER" id="PTHR35271:SF1">
    <property type="entry name" value="ABC TRANSPORTER, SUBSTRATE-BINDING LIPOPROTEIN"/>
    <property type="match status" value="1"/>
</dbReference>
<evidence type="ECO:0000313" key="2">
    <source>
        <dbReference type="EMBL" id="BCO10244.1"/>
    </source>
</evidence>
<dbReference type="KEGG" id="ddu:GF1_26200"/>
<gene>
    <name evidence="2" type="ORF">GF1_26200</name>
</gene>
<proteinExistence type="predicted"/>
<accession>A0A915U2P4</accession>
<name>A0A915U2P4_9BACT</name>
<evidence type="ECO:0008006" key="4">
    <source>
        <dbReference type="Google" id="ProtNLM"/>
    </source>
</evidence>
<sequence>MRPVYRLALLFLFVFTGTVQAEEPKKVVFIRYPIAPNGFATVVSSFKSTMQARGYVDGKNIVYVDVLTSTADRFSVPEVRATVDAHRATADMFITCGWVSLYARDLLRSSDVAQLFVPVLRSVALKMLDSLTRPPGTNLSGVYLMYPPEKILRLTRLILPDLERYGYVYDSRIPADMVFKAAYEALSEANRYGIELVFVDLARGVPGALRALQENRVQAYGGIVGAFQHRRELAASGLPVITSFTLDIEREEIDRYVRQSNVVAGLFNSFAYCGSQAAEMTADIFDSGKTIQETIPRPSRQTAFINLVAASRLGLTISFDALEAVDMVVR</sequence>
<feature type="signal peptide" evidence="1">
    <location>
        <begin position="1"/>
        <end position="21"/>
    </location>
</feature>
<dbReference type="Proteomes" id="UP001063350">
    <property type="component" value="Chromosome"/>
</dbReference>
<feature type="chain" id="PRO_5037990115" description="ABC transporter substrate-binding protein" evidence="1">
    <location>
        <begin position="22"/>
        <end position="330"/>
    </location>
</feature>
<dbReference type="Gene3D" id="3.40.50.2300">
    <property type="match status" value="2"/>
</dbReference>
<evidence type="ECO:0000313" key="3">
    <source>
        <dbReference type="Proteomes" id="UP001063350"/>
    </source>
</evidence>
<dbReference type="AlphaFoldDB" id="A0A915U2P4"/>
<dbReference type="RefSeq" id="WP_267926980.1">
    <property type="nucleotide sequence ID" value="NZ_AP024233.1"/>
</dbReference>
<evidence type="ECO:0000256" key="1">
    <source>
        <dbReference type="SAM" id="SignalP"/>
    </source>
</evidence>
<dbReference type="EMBL" id="AP024233">
    <property type="protein sequence ID" value="BCO10244.1"/>
    <property type="molecule type" value="Genomic_DNA"/>
</dbReference>
<dbReference type="InterPro" id="IPR007487">
    <property type="entry name" value="ABC_transpt-TYRBP-like"/>
</dbReference>
<keyword evidence="1" id="KW-0732">Signal</keyword>
<reference evidence="2" key="1">
    <citation type="submission" date="2020-12" db="EMBL/GenBank/DDBJ databases">
        <title>Desulfobium dissulfuricans gen. nov., sp. nov., a novel mesophilic, sulfate-reducing bacterium isolated from a deep-sea hydrothermal vent.</title>
        <authorList>
            <person name="Hashimoto Y."/>
            <person name="Tame A."/>
            <person name="Sawayama S."/>
            <person name="Miyazaki J."/>
            <person name="Takai K."/>
            <person name="Nakagawa S."/>
        </authorList>
    </citation>
    <scope>NUCLEOTIDE SEQUENCE</scope>
    <source>
        <strain evidence="2">GF1</strain>
    </source>
</reference>
<dbReference type="PANTHER" id="PTHR35271">
    <property type="entry name" value="ABC TRANSPORTER, SUBSTRATE-BINDING LIPOPROTEIN-RELATED"/>
    <property type="match status" value="1"/>
</dbReference>
<organism evidence="2 3">
    <name type="scientific">Desulfolithobacter dissulfuricans</name>
    <dbReference type="NCBI Taxonomy" id="2795293"/>
    <lineage>
        <taxon>Bacteria</taxon>
        <taxon>Pseudomonadati</taxon>
        <taxon>Thermodesulfobacteriota</taxon>
        <taxon>Desulfobulbia</taxon>
        <taxon>Desulfobulbales</taxon>
        <taxon>Desulfobulbaceae</taxon>
        <taxon>Desulfolithobacter</taxon>
    </lineage>
</organism>
<keyword evidence="3" id="KW-1185">Reference proteome</keyword>
<protein>
    <recommendedName>
        <fullName evidence="4">ABC transporter substrate-binding protein</fullName>
    </recommendedName>
</protein>